<gene>
    <name evidence="3" type="ORF">AMON00008_LOCUS27113</name>
</gene>
<dbReference type="SUPFAM" id="SSF51045">
    <property type="entry name" value="WW domain"/>
    <property type="match status" value="1"/>
</dbReference>
<evidence type="ECO:0000259" key="2">
    <source>
        <dbReference type="PROSITE" id="PS50020"/>
    </source>
</evidence>
<dbReference type="SMART" id="SM00456">
    <property type="entry name" value="WW"/>
    <property type="match status" value="2"/>
</dbReference>
<feature type="domain" description="WW" evidence="2">
    <location>
        <begin position="129"/>
        <end position="157"/>
    </location>
</feature>
<accession>A0A7S4V919</accession>
<feature type="compositionally biased region" description="Low complexity" evidence="1">
    <location>
        <begin position="234"/>
        <end position="248"/>
    </location>
</feature>
<reference evidence="3" key="1">
    <citation type="submission" date="2021-01" db="EMBL/GenBank/DDBJ databases">
        <authorList>
            <person name="Corre E."/>
            <person name="Pelletier E."/>
            <person name="Niang G."/>
            <person name="Scheremetjew M."/>
            <person name="Finn R."/>
            <person name="Kale V."/>
            <person name="Holt S."/>
            <person name="Cochrane G."/>
            <person name="Meng A."/>
            <person name="Brown T."/>
            <person name="Cohen L."/>
        </authorList>
    </citation>
    <scope>NUCLEOTIDE SEQUENCE</scope>
    <source>
        <strain evidence="3">CCMP3105</strain>
    </source>
</reference>
<dbReference type="PANTHER" id="PTHR21715">
    <property type="entry name" value="RH04127P"/>
    <property type="match status" value="1"/>
</dbReference>
<dbReference type="CDD" id="cd00201">
    <property type="entry name" value="WW"/>
    <property type="match status" value="1"/>
</dbReference>
<dbReference type="EMBL" id="HBNR01039182">
    <property type="protein sequence ID" value="CAE4596941.1"/>
    <property type="molecule type" value="Transcribed_RNA"/>
</dbReference>
<dbReference type="Pfam" id="PF00397">
    <property type="entry name" value="WW"/>
    <property type="match status" value="1"/>
</dbReference>
<evidence type="ECO:0000256" key="1">
    <source>
        <dbReference type="SAM" id="MobiDB-lite"/>
    </source>
</evidence>
<sequence length="313" mass="35007">MTDAAEGSAGHAAQVEQYADLHAYGLSLGIDLDVEGEEDLQWAVQEAFNAPLPNSWTEYMDDSGRAYYVKEGSSQSTWEHPMDEVYRELLQLIKQFRSQHPDALESQRLEVVRDHLKTAHQRAKNELAGWSGPYSSEQGDYYYHEVLKASSWECPVAEWETELKTRHDVLSRYLLPRQAPASGLDGGSQAADGEEYHVDLLQALRLQLGNLQRDNLAPEDVPFPSASRSFHTARSGCSSRSGRSGRSQYSRDHKERKERHGRGTTAATGESGDFTSMLRVTSDSVPAFALAPPRELLEKPRLLRPFALAVAFL</sequence>
<protein>
    <recommendedName>
        <fullName evidence="2">WW domain-containing protein</fullName>
    </recommendedName>
</protein>
<name>A0A7S4V919_9DINO</name>
<feature type="region of interest" description="Disordered" evidence="1">
    <location>
        <begin position="217"/>
        <end position="272"/>
    </location>
</feature>
<dbReference type="InterPro" id="IPR053233">
    <property type="entry name" value="ABRA-related"/>
</dbReference>
<dbReference type="PANTHER" id="PTHR21715:SF0">
    <property type="entry name" value="RH04127P"/>
    <property type="match status" value="1"/>
</dbReference>
<dbReference type="InterPro" id="IPR001202">
    <property type="entry name" value="WW_dom"/>
</dbReference>
<evidence type="ECO:0000313" key="3">
    <source>
        <dbReference type="EMBL" id="CAE4596941.1"/>
    </source>
</evidence>
<dbReference type="PROSITE" id="PS01159">
    <property type="entry name" value="WW_DOMAIN_1"/>
    <property type="match status" value="2"/>
</dbReference>
<proteinExistence type="predicted"/>
<dbReference type="AlphaFoldDB" id="A0A7S4V919"/>
<dbReference type="Gene3D" id="3.30.1470.10">
    <property type="entry name" value="Photosystem I PsaD, reaction center subunit II"/>
    <property type="match status" value="1"/>
</dbReference>
<organism evidence="3">
    <name type="scientific">Alexandrium monilatum</name>
    <dbReference type="NCBI Taxonomy" id="311494"/>
    <lineage>
        <taxon>Eukaryota</taxon>
        <taxon>Sar</taxon>
        <taxon>Alveolata</taxon>
        <taxon>Dinophyceae</taxon>
        <taxon>Gonyaulacales</taxon>
        <taxon>Pyrocystaceae</taxon>
        <taxon>Alexandrium</taxon>
    </lineage>
</organism>
<dbReference type="InterPro" id="IPR036020">
    <property type="entry name" value="WW_dom_sf"/>
</dbReference>
<dbReference type="PROSITE" id="PS50020">
    <property type="entry name" value="WW_DOMAIN_2"/>
    <property type="match status" value="2"/>
</dbReference>
<feature type="domain" description="WW" evidence="2">
    <location>
        <begin position="50"/>
        <end position="83"/>
    </location>
</feature>